<evidence type="ECO:0000256" key="4">
    <source>
        <dbReference type="SAM" id="MobiDB-lite"/>
    </source>
</evidence>
<sequence length="291" mass="30559">MNRRLSLLLSLAALLVLLALGALWWREPPPVVNVAAPPPPAAPAAPARPAPDLPLPLPPELPRLSDGPDYDNCLALLRDDPEEAMRFAQAWDATGGGDGALHCAALAMIGLGQPDTAAERLERLGAGSRAGGLARAAVYGQASQAWMMAGDANRAFGAATMALTLAPNDPDLLVDRAVIQAALARYGDALDDLDRALALEPDRVEALVFRAAALRHLDRATEAVNMIQRALNLAPDNAEALLERGILRQLRGDAAGARQDWERVITVAPESMAASLAAQNIALSEVGPASR</sequence>
<reference evidence="5 6" key="1">
    <citation type="submission" date="2020-08" db="EMBL/GenBank/DDBJ databases">
        <title>Genomic Encyclopedia of Type Strains, Phase IV (KMG-IV): sequencing the most valuable type-strain genomes for metagenomic binning, comparative biology and taxonomic classification.</title>
        <authorList>
            <person name="Goeker M."/>
        </authorList>
    </citation>
    <scope>NUCLEOTIDE SEQUENCE [LARGE SCALE GENOMIC DNA]</scope>
    <source>
        <strain evidence="5 6">DSM 19979</strain>
    </source>
</reference>
<dbReference type="PANTHER" id="PTHR44858:SF1">
    <property type="entry name" value="UDP-N-ACETYLGLUCOSAMINE--PEPTIDE N-ACETYLGLUCOSAMINYLTRANSFERASE SPINDLY-RELATED"/>
    <property type="match status" value="1"/>
</dbReference>
<dbReference type="RefSeq" id="WP_184385693.1">
    <property type="nucleotide sequence ID" value="NZ_JACIDJ010000006.1"/>
</dbReference>
<dbReference type="AlphaFoldDB" id="A0A840ACL1"/>
<evidence type="ECO:0000313" key="5">
    <source>
        <dbReference type="EMBL" id="MBB3899688.1"/>
    </source>
</evidence>
<keyword evidence="6" id="KW-1185">Reference proteome</keyword>
<evidence type="ECO:0000256" key="1">
    <source>
        <dbReference type="ARBA" id="ARBA00022737"/>
    </source>
</evidence>
<dbReference type="InterPro" id="IPR011990">
    <property type="entry name" value="TPR-like_helical_dom_sf"/>
</dbReference>
<dbReference type="EMBL" id="JACIDJ010000006">
    <property type="protein sequence ID" value="MBB3899688.1"/>
    <property type="molecule type" value="Genomic_DNA"/>
</dbReference>
<evidence type="ECO:0000313" key="6">
    <source>
        <dbReference type="Proteomes" id="UP000553193"/>
    </source>
</evidence>
<accession>A0A840ACL1</accession>
<dbReference type="Gene3D" id="1.25.40.10">
    <property type="entry name" value="Tetratricopeptide repeat domain"/>
    <property type="match status" value="2"/>
</dbReference>
<keyword evidence="2 3" id="KW-0802">TPR repeat</keyword>
<feature type="repeat" description="TPR" evidence="3">
    <location>
        <begin position="170"/>
        <end position="203"/>
    </location>
</feature>
<dbReference type="Pfam" id="PF13371">
    <property type="entry name" value="TPR_9"/>
    <property type="match status" value="1"/>
</dbReference>
<feature type="region of interest" description="Disordered" evidence="4">
    <location>
        <begin position="39"/>
        <end position="61"/>
    </location>
</feature>
<evidence type="ECO:0000256" key="2">
    <source>
        <dbReference type="ARBA" id="ARBA00022803"/>
    </source>
</evidence>
<protein>
    <submittedName>
        <fullName evidence="5">Tetratricopeptide (TPR) repeat protein</fullName>
    </submittedName>
</protein>
<comment type="caution">
    <text evidence="5">The sequence shown here is derived from an EMBL/GenBank/DDBJ whole genome shotgun (WGS) entry which is preliminary data.</text>
</comment>
<evidence type="ECO:0000256" key="3">
    <source>
        <dbReference type="PROSITE-ProRule" id="PRU00339"/>
    </source>
</evidence>
<gene>
    <name evidence="5" type="ORF">GGQ83_003148</name>
</gene>
<keyword evidence="1" id="KW-0677">Repeat</keyword>
<dbReference type="Proteomes" id="UP000553193">
    <property type="component" value="Unassembled WGS sequence"/>
</dbReference>
<dbReference type="SMART" id="SM00028">
    <property type="entry name" value="TPR"/>
    <property type="match status" value="4"/>
</dbReference>
<organism evidence="5 6">
    <name type="scientific">Roseococcus suduntuyensis</name>
    <dbReference type="NCBI Taxonomy" id="455361"/>
    <lineage>
        <taxon>Bacteria</taxon>
        <taxon>Pseudomonadati</taxon>
        <taxon>Pseudomonadota</taxon>
        <taxon>Alphaproteobacteria</taxon>
        <taxon>Acetobacterales</taxon>
        <taxon>Roseomonadaceae</taxon>
        <taxon>Roseococcus</taxon>
    </lineage>
</organism>
<feature type="repeat" description="TPR" evidence="3">
    <location>
        <begin position="204"/>
        <end position="237"/>
    </location>
</feature>
<dbReference type="PROSITE" id="PS50005">
    <property type="entry name" value="TPR"/>
    <property type="match status" value="2"/>
</dbReference>
<dbReference type="InterPro" id="IPR019734">
    <property type="entry name" value="TPR_rpt"/>
</dbReference>
<proteinExistence type="predicted"/>
<dbReference type="PANTHER" id="PTHR44858">
    <property type="entry name" value="TETRATRICOPEPTIDE REPEAT PROTEIN 6"/>
    <property type="match status" value="1"/>
</dbReference>
<name>A0A840ACL1_9PROT</name>
<dbReference type="SUPFAM" id="SSF48452">
    <property type="entry name" value="TPR-like"/>
    <property type="match status" value="1"/>
</dbReference>
<dbReference type="InterPro" id="IPR050498">
    <property type="entry name" value="Ycf3"/>
</dbReference>